<dbReference type="GO" id="GO:0030288">
    <property type="term" value="C:outer membrane-bounded periplasmic space"/>
    <property type="evidence" value="ECO:0007669"/>
    <property type="project" value="UniProtKB-ARBA"/>
</dbReference>
<accession>A0A7T0C489</accession>
<evidence type="ECO:0000256" key="1">
    <source>
        <dbReference type="ARBA" id="ARBA00005695"/>
    </source>
</evidence>
<organism evidence="5 6">
    <name type="scientific">Candidatus Nitrohelix vancouverensis</name>
    <dbReference type="NCBI Taxonomy" id="2705534"/>
    <lineage>
        <taxon>Bacteria</taxon>
        <taxon>Pseudomonadati</taxon>
        <taxon>Nitrospinota/Tectimicrobiota group</taxon>
        <taxon>Nitrospinota</taxon>
        <taxon>Nitrospinia</taxon>
        <taxon>Nitrospinales</taxon>
        <taxon>Nitrospinaceae</taxon>
        <taxon>Candidatus Nitrohelix</taxon>
    </lineage>
</organism>
<dbReference type="EMBL" id="CP048620">
    <property type="protein sequence ID" value="QPJ66173.1"/>
    <property type="molecule type" value="Genomic_DNA"/>
</dbReference>
<dbReference type="PANTHER" id="PTHR30290">
    <property type="entry name" value="PERIPLASMIC BINDING COMPONENT OF ABC TRANSPORTER"/>
    <property type="match status" value="1"/>
</dbReference>
<dbReference type="Gene3D" id="3.40.190.10">
    <property type="entry name" value="Periplasmic binding protein-like II"/>
    <property type="match status" value="2"/>
</dbReference>
<name>A0A7T0C489_9BACT</name>
<evidence type="ECO:0000259" key="4">
    <source>
        <dbReference type="Pfam" id="PF00496"/>
    </source>
</evidence>
<dbReference type="InterPro" id="IPR030678">
    <property type="entry name" value="Peptide/Ni-bd"/>
</dbReference>
<evidence type="ECO:0000256" key="2">
    <source>
        <dbReference type="ARBA" id="ARBA00022448"/>
    </source>
</evidence>
<evidence type="ECO:0000313" key="5">
    <source>
        <dbReference type="EMBL" id="QPJ66173.1"/>
    </source>
</evidence>
<feature type="domain" description="Solute-binding protein family 5" evidence="4">
    <location>
        <begin position="239"/>
        <end position="599"/>
    </location>
</feature>
<dbReference type="PIRSF" id="PIRSF002741">
    <property type="entry name" value="MppA"/>
    <property type="match status" value="1"/>
</dbReference>
<gene>
    <name evidence="5" type="ORF">G3M78_12525</name>
</gene>
<evidence type="ECO:0000313" key="6">
    <source>
        <dbReference type="Proteomes" id="UP000594464"/>
    </source>
</evidence>
<proteinExistence type="inferred from homology"/>
<dbReference type="GO" id="GO:0015833">
    <property type="term" value="P:peptide transport"/>
    <property type="evidence" value="ECO:0007669"/>
    <property type="project" value="TreeGrafter"/>
</dbReference>
<keyword evidence="3" id="KW-0732">Signal</keyword>
<evidence type="ECO:0000256" key="3">
    <source>
        <dbReference type="ARBA" id="ARBA00022729"/>
    </source>
</evidence>
<dbReference type="AlphaFoldDB" id="A0A7T0C489"/>
<protein>
    <submittedName>
        <fullName evidence="5">Peptide ABC transporter substrate-binding protein</fullName>
    </submittedName>
</protein>
<dbReference type="SUPFAM" id="SSF53850">
    <property type="entry name" value="Periplasmic binding protein-like II"/>
    <property type="match status" value="1"/>
</dbReference>
<dbReference type="KEGG" id="nva:G3M78_12525"/>
<comment type="similarity">
    <text evidence="1">Belongs to the bacterial solute-binding protein 5 family.</text>
</comment>
<dbReference type="InterPro" id="IPR000914">
    <property type="entry name" value="SBP_5_dom"/>
</dbReference>
<keyword evidence="2" id="KW-0813">Transport</keyword>
<dbReference type="PANTHER" id="PTHR30290:SF9">
    <property type="entry name" value="OLIGOPEPTIDE-BINDING PROTEIN APPA"/>
    <property type="match status" value="1"/>
</dbReference>
<dbReference type="InterPro" id="IPR039424">
    <property type="entry name" value="SBP_5"/>
</dbReference>
<sequence>MIVKRILIFVPLGFTLLLLQSFFWAPTYDRQATSNPERLVKFINGSSGDAQILNPILSADTASSEINDLVFEGLLDLDDQLDYRARLASSWKQYEEAYLYVSEARLAELTGGEASPRDWREIFRRWLPGMDRWHDAILSISLQAPSVEEGSFDHVLSDAPASDENKAETVAYELRRPARFKFVLKEINQDFFIPIQKKLGEAYFDQFPYERHVLPKDTAQAPILATRYEELLPLVEHNPVIEFTLRKGVLFHDGHEFDSGDVLFTFQALMDPKSISPRRSDYEPVKSAEVMGPHKIRFVYKRLFSPAVNSWFMGILPEHLLNAAALAEEAKEVGKDPAEFSIRDSRLNRQPIGTGPFLFGEWKSDQFVRLLRNENHWEGAPEYKEYVMRIIPDPLTQEMEFYSGAVDDYSVLPHQVARLKHDPQYQNFSSLRGFYSYIGYNVRNPLFESAEIRKALGMAIDMQAIIEYVLYGEGERVSGPYPKISDWYDPSVDPLPYDLEGALAIFEREGWKRNAEGYLEKDGKIFEFNLITNNGNPIRKNILAIAQNSWKKIGVKCNTQLFEWAVFLKDFVNSLKFDAVVLGWSMGLDPDLYQLWHSSQTEPGQLNFVGYKNPEADRLIERIRKEYDKDKQIVMTHELHRMIARDQPYTFLYTAKSTRLLDKKIVIVNRDEAGGESYQKIYPTKDGRINYYFSKWRKLEQAPQFIPQG</sequence>
<reference evidence="6" key="1">
    <citation type="submission" date="2020-02" db="EMBL/GenBank/DDBJ databases">
        <title>Genomic and physiological characterization of two novel Nitrospinaceae genera.</title>
        <authorList>
            <person name="Mueller A.J."/>
            <person name="Jung M.-Y."/>
            <person name="Strachan C.R."/>
            <person name="Herbold C.W."/>
            <person name="Kirkegaard R.H."/>
            <person name="Daims H."/>
        </authorList>
    </citation>
    <scope>NUCLEOTIDE SEQUENCE [LARGE SCALE GENOMIC DNA]</scope>
</reference>
<dbReference type="Gene3D" id="3.10.105.10">
    <property type="entry name" value="Dipeptide-binding Protein, Domain 3"/>
    <property type="match status" value="1"/>
</dbReference>
<dbReference type="Proteomes" id="UP000594464">
    <property type="component" value="Chromosome"/>
</dbReference>
<dbReference type="Pfam" id="PF00496">
    <property type="entry name" value="SBP_bac_5"/>
    <property type="match status" value="1"/>
</dbReference>
<dbReference type="Gene3D" id="3.90.76.10">
    <property type="entry name" value="Dipeptide-binding Protein, Domain 1"/>
    <property type="match status" value="1"/>
</dbReference>
<dbReference type="GO" id="GO:1904680">
    <property type="term" value="F:peptide transmembrane transporter activity"/>
    <property type="evidence" value="ECO:0007669"/>
    <property type="project" value="TreeGrafter"/>
</dbReference>
<dbReference type="GO" id="GO:0043190">
    <property type="term" value="C:ATP-binding cassette (ABC) transporter complex"/>
    <property type="evidence" value="ECO:0007669"/>
    <property type="project" value="InterPro"/>
</dbReference>